<evidence type="ECO:0000256" key="1">
    <source>
        <dbReference type="ARBA" id="ARBA00023319"/>
    </source>
</evidence>
<dbReference type="SUPFAM" id="SSF48726">
    <property type="entry name" value="Immunoglobulin"/>
    <property type="match status" value="1"/>
</dbReference>
<dbReference type="AlphaFoldDB" id="A0A673AB38"/>
<dbReference type="InterPro" id="IPR003599">
    <property type="entry name" value="Ig_sub"/>
</dbReference>
<dbReference type="InterPro" id="IPR013106">
    <property type="entry name" value="Ig_V-set"/>
</dbReference>
<dbReference type="OrthoDB" id="9894386at2759"/>
<dbReference type="InterPro" id="IPR007110">
    <property type="entry name" value="Ig-like_dom"/>
</dbReference>
<evidence type="ECO:0000313" key="6">
    <source>
        <dbReference type="Proteomes" id="UP000472271"/>
    </source>
</evidence>
<keyword evidence="6" id="KW-1185">Reference proteome</keyword>
<feature type="domain" description="Ig-like" evidence="4">
    <location>
        <begin position="41"/>
        <end position="125"/>
    </location>
</feature>
<evidence type="ECO:0000256" key="3">
    <source>
        <dbReference type="SAM" id="SignalP"/>
    </source>
</evidence>
<dbReference type="Proteomes" id="UP000472271">
    <property type="component" value="Chromosome 19"/>
</dbReference>
<dbReference type="Ensembl" id="ENSSORT00005027578.1">
    <property type="protein sequence ID" value="ENSSORP00005026795.1"/>
    <property type="gene ID" value="ENSSORG00005012843.1"/>
</dbReference>
<dbReference type="PANTHER" id="PTHR14334:SF2">
    <property type="entry name" value="B-CELL ANTIGEN RECEPTOR COMPLEX-ASSOCIATED PROTEIN BETA CHAIN"/>
    <property type="match status" value="1"/>
</dbReference>
<name>A0A673AB38_9TELE</name>
<dbReference type="GO" id="GO:0030183">
    <property type="term" value="P:B cell differentiation"/>
    <property type="evidence" value="ECO:0007669"/>
    <property type="project" value="TreeGrafter"/>
</dbReference>
<dbReference type="GO" id="GO:0019815">
    <property type="term" value="C:B cell receptor complex"/>
    <property type="evidence" value="ECO:0007669"/>
    <property type="project" value="TreeGrafter"/>
</dbReference>
<keyword evidence="2" id="KW-0812">Transmembrane</keyword>
<keyword evidence="3" id="KW-0732">Signal</keyword>
<dbReference type="InParanoid" id="A0A673AB38"/>
<dbReference type="Pfam" id="PF07686">
    <property type="entry name" value="V-set"/>
    <property type="match status" value="1"/>
</dbReference>
<sequence length="212" mass="23579">MRWLLAGCCGLVLISFSVAVNERSSTLHVSQKPRFYGVLTGRRVGIYCVSSKRHSQETAQWFKAPRYDKKEEKTQLFAGGRTVISNFNQTKDAILILTNLQVEDQGVYFCEINGILGPGTEVHVASPVNIGNALYRSQLKDGLMVLQGLLLAFCIAAILLRKQSLLEKKDSLYEEPETDHIYEGLAIESCGVDLYEDLSVYAQADGAEAPWE</sequence>
<feature type="transmembrane region" description="Helical" evidence="2">
    <location>
        <begin position="142"/>
        <end position="160"/>
    </location>
</feature>
<dbReference type="InterPro" id="IPR036179">
    <property type="entry name" value="Ig-like_dom_sf"/>
</dbReference>
<dbReference type="PANTHER" id="PTHR14334">
    <property type="entry name" value="B-CELL ANTIGEN RECEPTOR COMPLEX-ASSOCIATED PROTEIN"/>
    <property type="match status" value="1"/>
</dbReference>
<feature type="chain" id="PRO_5025456107" evidence="3">
    <location>
        <begin position="20"/>
        <end position="212"/>
    </location>
</feature>
<dbReference type="PROSITE" id="PS50835">
    <property type="entry name" value="IG_LIKE"/>
    <property type="match status" value="1"/>
</dbReference>
<dbReference type="CDD" id="cd00099">
    <property type="entry name" value="IgV"/>
    <property type="match status" value="1"/>
</dbReference>
<dbReference type="GO" id="GO:0050853">
    <property type="term" value="P:B cell receptor signaling pathway"/>
    <property type="evidence" value="ECO:0007669"/>
    <property type="project" value="TreeGrafter"/>
</dbReference>
<accession>A0A673AB38</accession>
<reference evidence="5" key="3">
    <citation type="submission" date="2025-09" db="UniProtKB">
        <authorList>
            <consortium name="Ensembl"/>
        </authorList>
    </citation>
    <scope>IDENTIFICATION</scope>
</reference>
<gene>
    <name evidence="5" type="primary">cd79b</name>
</gene>
<keyword evidence="1" id="KW-0393">Immunoglobulin domain</keyword>
<organism evidence="5 6">
    <name type="scientific">Sphaeramia orbicularis</name>
    <name type="common">orbiculate cardinalfish</name>
    <dbReference type="NCBI Taxonomy" id="375764"/>
    <lineage>
        <taxon>Eukaryota</taxon>
        <taxon>Metazoa</taxon>
        <taxon>Chordata</taxon>
        <taxon>Craniata</taxon>
        <taxon>Vertebrata</taxon>
        <taxon>Euteleostomi</taxon>
        <taxon>Actinopterygii</taxon>
        <taxon>Neopterygii</taxon>
        <taxon>Teleostei</taxon>
        <taxon>Neoteleostei</taxon>
        <taxon>Acanthomorphata</taxon>
        <taxon>Gobiaria</taxon>
        <taxon>Kurtiformes</taxon>
        <taxon>Apogonoidei</taxon>
        <taxon>Apogonidae</taxon>
        <taxon>Apogoninae</taxon>
        <taxon>Sphaeramia</taxon>
    </lineage>
</organism>
<dbReference type="Gene3D" id="2.60.40.10">
    <property type="entry name" value="Immunoglobulins"/>
    <property type="match status" value="1"/>
</dbReference>
<keyword evidence="2" id="KW-0472">Membrane</keyword>
<reference evidence="5" key="2">
    <citation type="submission" date="2025-08" db="UniProtKB">
        <authorList>
            <consortium name="Ensembl"/>
        </authorList>
    </citation>
    <scope>IDENTIFICATION</scope>
</reference>
<keyword evidence="2" id="KW-1133">Transmembrane helix</keyword>
<proteinExistence type="predicted"/>
<reference evidence="5" key="1">
    <citation type="submission" date="2019-06" db="EMBL/GenBank/DDBJ databases">
        <authorList>
            <consortium name="Wellcome Sanger Institute Data Sharing"/>
        </authorList>
    </citation>
    <scope>NUCLEOTIDE SEQUENCE [LARGE SCALE GENOMIC DNA]</scope>
</reference>
<dbReference type="InterPro" id="IPR013783">
    <property type="entry name" value="Ig-like_fold"/>
</dbReference>
<evidence type="ECO:0000256" key="2">
    <source>
        <dbReference type="SAM" id="Phobius"/>
    </source>
</evidence>
<protein>
    <submittedName>
        <fullName evidence="5">Uncharacterized LOC115410318</fullName>
    </submittedName>
</protein>
<dbReference type="GO" id="GO:0009897">
    <property type="term" value="C:external side of plasma membrane"/>
    <property type="evidence" value="ECO:0007669"/>
    <property type="project" value="TreeGrafter"/>
</dbReference>
<evidence type="ECO:0000259" key="4">
    <source>
        <dbReference type="PROSITE" id="PS50835"/>
    </source>
</evidence>
<feature type="signal peptide" evidence="3">
    <location>
        <begin position="1"/>
        <end position="19"/>
    </location>
</feature>
<evidence type="ECO:0000313" key="5">
    <source>
        <dbReference type="Ensembl" id="ENSSORP00005026795.1"/>
    </source>
</evidence>
<dbReference type="FunCoup" id="A0A673AB38">
    <property type="interactions" value="719"/>
</dbReference>
<dbReference type="SMART" id="SM00409">
    <property type="entry name" value="IG"/>
    <property type="match status" value="1"/>
</dbReference>